<proteinExistence type="predicted"/>
<protein>
    <submittedName>
        <fullName evidence="1">Uncharacterized protein</fullName>
    </submittedName>
</protein>
<name>W9RUG1_9ROSA</name>
<dbReference type="Proteomes" id="UP000030645">
    <property type="component" value="Unassembled WGS sequence"/>
</dbReference>
<gene>
    <name evidence="1" type="ORF">L484_004841</name>
</gene>
<dbReference type="EMBL" id="KE345664">
    <property type="protein sequence ID" value="EXC10942.1"/>
    <property type="molecule type" value="Genomic_DNA"/>
</dbReference>
<accession>W9RUG1</accession>
<evidence type="ECO:0000313" key="2">
    <source>
        <dbReference type="Proteomes" id="UP000030645"/>
    </source>
</evidence>
<evidence type="ECO:0000313" key="1">
    <source>
        <dbReference type="EMBL" id="EXC10942.1"/>
    </source>
</evidence>
<sequence>MSVWLEACNLHASEPLRLDLARLALAFSSQREAGVKSSRSRYSFPVAGKKTHNCKWKHIALTGYIVSPPCSSGEVTESA</sequence>
<dbReference type="AlphaFoldDB" id="W9RUG1"/>
<keyword evidence="2" id="KW-1185">Reference proteome</keyword>
<reference evidence="2" key="1">
    <citation type="submission" date="2013-01" db="EMBL/GenBank/DDBJ databases">
        <title>Draft Genome Sequence of a Mulberry Tree, Morus notabilis C.K. Schneid.</title>
        <authorList>
            <person name="He N."/>
            <person name="Zhao S."/>
        </authorList>
    </citation>
    <scope>NUCLEOTIDE SEQUENCE</scope>
</reference>
<organism evidence="1 2">
    <name type="scientific">Morus notabilis</name>
    <dbReference type="NCBI Taxonomy" id="981085"/>
    <lineage>
        <taxon>Eukaryota</taxon>
        <taxon>Viridiplantae</taxon>
        <taxon>Streptophyta</taxon>
        <taxon>Embryophyta</taxon>
        <taxon>Tracheophyta</taxon>
        <taxon>Spermatophyta</taxon>
        <taxon>Magnoliopsida</taxon>
        <taxon>eudicotyledons</taxon>
        <taxon>Gunneridae</taxon>
        <taxon>Pentapetalae</taxon>
        <taxon>rosids</taxon>
        <taxon>fabids</taxon>
        <taxon>Rosales</taxon>
        <taxon>Moraceae</taxon>
        <taxon>Moreae</taxon>
        <taxon>Morus</taxon>
    </lineage>
</organism>